<gene>
    <name evidence="1" type="ORF">OXIME_000749</name>
</gene>
<dbReference type="Proteomes" id="UP001451606">
    <property type="component" value="Chromosome"/>
</dbReference>
<keyword evidence="2" id="KW-1185">Reference proteome</keyword>
<name>A0AAX4NFA4_9ARCH</name>
<accession>A0AAX4NFA4</accession>
<dbReference type="RefSeq" id="WP_393972142.1">
    <property type="nucleotide sequence ID" value="NZ_CP133772.1"/>
</dbReference>
<proteinExistence type="predicted"/>
<dbReference type="KEGG" id="omr:OXIME_000749"/>
<dbReference type="AlphaFoldDB" id="A0AAX4NFA4"/>
<evidence type="ECO:0000313" key="2">
    <source>
        <dbReference type="Proteomes" id="UP001451606"/>
    </source>
</evidence>
<sequence>MQDVLEIVKELISSFLKDRKEGKKHLVEWFLNSVMEEEAWMKISPYL</sequence>
<reference evidence="1 2" key="1">
    <citation type="submission" date="2023-09" db="EMBL/GenBank/DDBJ databases">
        <authorList>
            <person name="Golyshina O.V."/>
            <person name="Lunev E.A."/>
            <person name="Bargiela R."/>
            <person name="Gaines M.C."/>
            <person name="Daum B."/>
            <person name="Bale N.J."/>
            <person name="Koenen M."/>
            <person name="Sinninghe Damst J.S."/>
            <person name="Yakimov M."/>
            <person name="Golyshin P.N."/>
        </authorList>
    </citation>
    <scope>NUCLEOTIDE SEQUENCE [LARGE SCALE GENOMIC DNA]</scope>
    <source>
        <strain evidence="1 2">M1</strain>
    </source>
</reference>
<dbReference type="EMBL" id="CP133772">
    <property type="protein sequence ID" value="WYY00192.1"/>
    <property type="molecule type" value="Genomic_DNA"/>
</dbReference>
<evidence type="ECO:0000313" key="1">
    <source>
        <dbReference type="EMBL" id="WYY00192.1"/>
    </source>
</evidence>
<evidence type="ECO:0008006" key="3">
    <source>
        <dbReference type="Google" id="ProtNLM"/>
    </source>
</evidence>
<organism evidence="1 2">
    <name type="scientific">Oxyplasma meridianum</name>
    <dbReference type="NCBI Taxonomy" id="3073602"/>
    <lineage>
        <taxon>Archaea</taxon>
        <taxon>Methanobacteriati</taxon>
        <taxon>Thermoplasmatota</taxon>
        <taxon>Thermoplasmata</taxon>
        <taxon>Thermoplasmatales</taxon>
        <taxon>Thermoplasmataceae</taxon>
        <taxon>Oxyplasma</taxon>
    </lineage>
</organism>
<dbReference type="GeneID" id="95967480"/>
<protein>
    <recommendedName>
        <fullName evidence="3">Transposase</fullName>
    </recommendedName>
</protein>